<sequence>MPKAKYREREQRAERVMEMEMELLMSEVFKTVSALKRVVKAREVEVKNLKEKLKSTTSLTNSVKKGRFQSKKKVSCNQGQVAALPTPDLFKGTMGVVKEASKSFTTWLLLLMRSAHWDIAAVVRSIKTATTVTNTTIDTTISVVGSHHVKYTLESYVCQKIFQGFNHETFYMDGSLLSSFRCSNQIWL</sequence>
<dbReference type="GO" id="GO:0009959">
    <property type="term" value="P:negative gravitropism"/>
    <property type="evidence" value="ECO:0007669"/>
    <property type="project" value="InterPro"/>
</dbReference>
<proteinExistence type="predicted"/>
<organism evidence="1 2">
    <name type="scientific">Vitis vinifera</name>
    <name type="common">Grape</name>
    <dbReference type="NCBI Taxonomy" id="29760"/>
    <lineage>
        <taxon>Eukaryota</taxon>
        <taxon>Viridiplantae</taxon>
        <taxon>Streptophyta</taxon>
        <taxon>Embryophyta</taxon>
        <taxon>Tracheophyta</taxon>
        <taxon>Spermatophyta</taxon>
        <taxon>Magnoliopsida</taxon>
        <taxon>eudicotyledons</taxon>
        <taxon>Gunneridae</taxon>
        <taxon>Pentapetalae</taxon>
        <taxon>rosids</taxon>
        <taxon>Vitales</taxon>
        <taxon>Vitaceae</taxon>
        <taxon>Viteae</taxon>
        <taxon>Vitis</taxon>
    </lineage>
</organism>
<dbReference type="Proteomes" id="UP000288805">
    <property type="component" value="Unassembled WGS sequence"/>
</dbReference>
<dbReference type="GO" id="GO:0009639">
    <property type="term" value="P:response to red or far red light"/>
    <property type="evidence" value="ECO:0007669"/>
    <property type="project" value="InterPro"/>
</dbReference>
<accession>A0A438FU09</accession>
<dbReference type="PANTHER" id="PTHR31161">
    <property type="entry name" value="PROTEIN GRAVITROPIC IN THE LIGHT 1"/>
    <property type="match status" value="1"/>
</dbReference>
<reference evidence="1 2" key="1">
    <citation type="journal article" date="2018" name="PLoS Genet.">
        <title>Population sequencing reveals clonal diversity and ancestral inbreeding in the grapevine cultivar Chardonnay.</title>
        <authorList>
            <person name="Roach M.J."/>
            <person name="Johnson D.L."/>
            <person name="Bohlmann J."/>
            <person name="van Vuuren H.J."/>
            <person name="Jones S.J."/>
            <person name="Pretorius I.S."/>
            <person name="Schmidt S.A."/>
            <person name="Borneman A.R."/>
        </authorList>
    </citation>
    <scope>NUCLEOTIDE SEQUENCE [LARGE SCALE GENOMIC DNA]</scope>
    <source>
        <strain evidence="2">cv. Chardonnay</strain>
        <tissue evidence="1">Leaf</tissue>
    </source>
</reference>
<protein>
    <submittedName>
        <fullName evidence="1">Protein gravitropic in the light 1</fullName>
    </submittedName>
</protein>
<dbReference type="AlphaFoldDB" id="A0A438FU09"/>
<comment type="caution">
    <text evidence="1">The sequence shown here is derived from an EMBL/GenBank/DDBJ whole genome shotgun (WGS) entry which is preliminary data.</text>
</comment>
<evidence type="ECO:0000313" key="2">
    <source>
        <dbReference type="Proteomes" id="UP000288805"/>
    </source>
</evidence>
<dbReference type="EMBL" id="QGNW01000740">
    <property type="protein sequence ID" value="RVW63435.1"/>
    <property type="molecule type" value="Genomic_DNA"/>
</dbReference>
<name>A0A438FU09_VITVI</name>
<dbReference type="InterPro" id="IPR040225">
    <property type="entry name" value="GIL1-like"/>
</dbReference>
<evidence type="ECO:0000313" key="1">
    <source>
        <dbReference type="EMBL" id="RVW63435.1"/>
    </source>
</evidence>
<gene>
    <name evidence="1" type="primary">GIL1_7</name>
    <name evidence="1" type="ORF">CK203_058585</name>
</gene>